<dbReference type="Pfam" id="PF00291">
    <property type="entry name" value="PALP"/>
    <property type="match status" value="1"/>
</dbReference>
<dbReference type="InterPro" id="IPR036052">
    <property type="entry name" value="TrpB-like_PALP_sf"/>
</dbReference>
<dbReference type="EMBL" id="BARU01047354">
    <property type="protein sequence ID" value="GAH98611.1"/>
    <property type="molecule type" value="Genomic_DNA"/>
</dbReference>
<reference evidence="2" key="1">
    <citation type="journal article" date="2014" name="Front. Microbiol.">
        <title>High frequency of phylogenetically diverse reductive dehalogenase-homologous genes in deep subseafloor sedimentary metagenomes.</title>
        <authorList>
            <person name="Kawai M."/>
            <person name="Futagami T."/>
            <person name="Toyoda A."/>
            <person name="Takaki Y."/>
            <person name="Nishi S."/>
            <person name="Hori S."/>
            <person name="Arai W."/>
            <person name="Tsubouchi T."/>
            <person name="Morono Y."/>
            <person name="Uchiyama I."/>
            <person name="Ito T."/>
            <person name="Fujiyama A."/>
            <person name="Inagaki F."/>
            <person name="Takami H."/>
        </authorList>
    </citation>
    <scope>NUCLEOTIDE SEQUENCE</scope>
    <source>
        <strain evidence="2">Expedition CK06-06</strain>
    </source>
</reference>
<accession>X1JV45</accession>
<dbReference type="SUPFAM" id="SSF53686">
    <property type="entry name" value="Tryptophan synthase beta subunit-like PLP-dependent enzymes"/>
    <property type="match status" value="1"/>
</dbReference>
<gene>
    <name evidence="2" type="ORF">S03H2_70993</name>
</gene>
<dbReference type="AlphaFoldDB" id="X1JV45"/>
<evidence type="ECO:0000259" key="1">
    <source>
        <dbReference type="Pfam" id="PF00291"/>
    </source>
</evidence>
<protein>
    <recommendedName>
        <fullName evidence="1">Tryptophan synthase beta chain-like PALP domain-containing protein</fullName>
    </recommendedName>
</protein>
<organism evidence="2">
    <name type="scientific">marine sediment metagenome</name>
    <dbReference type="NCBI Taxonomy" id="412755"/>
    <lineage>
        <taxon>unclassified sequences</taxon>
        <taxon>metagenomes</taxon>
        <taxon>ecological metagenomes</taxon>
    </lineage>
</organism>
<dbReference type="Gene3D" id="3.40.50.1100">
    <property type="match status" value="1"/>
</dbReference>
<name>X1JV45_9ZZZZ</name>
<comment type="caution">
    <text evidence="2">The sequence shown here is derived from an EMBL/GenBank/DDBJ whole genome shotgun (WGS) entry which is preliminary data.</text>
</comment>
<feature type="domain" description="Tryptophan synthase beta chain-like PALP" evidence="1">
    <location>
        <begin position="2"/>
        <end position="104"/>
    </location>
</feature>
<proteinExistence type="predicted"/>
<feature type="non-terminal residue" evidence="2">
    <location>
        <position position="107"/>
    </location>
</feature>
<evidence type="ECO:0000313" key="2">
    <source>
        <dbReference type="EMBL" id="GAH98611.1"/>
    </source>
</evidence>
<sequence length="107" mass="11192">KGSEPFVKYWVNGNFKPELNPQTLATAINIGNPVSHSKAFESLKFTNGVATSVSDQAILNGKAIIDRAGIGCEPASASTLAGIKKLVDEGTILSSEKLVAILTGHLL</sequence>
<feature type="non-terminal residue" evidence="2">
    <location>
        <position position="1"/>
    </location>
</feature>
<dbReference type="InterPro" id="IPR001926">
    <property type="entry name" value="TrpB-like_PALP"/>
</dbReference>